<evidence type="ECO:0000256" key="1">
    <source>
        <dbReference type="ARBA" id="ARBA00004196"/>
    </source>
</evidence>
<protein>
    <recommendedName>
        <fullName evidence="5">Multidrug resistance protein MdtA-like C-terminal permuted SH3 domain-containing protein</fullName>
    </recommendedName>
</protein>
<reference evidence="6" key="1">
    <citation type="journal article" date="2014" name="Front. Microbiol.">
        <title>High frequency of phylogenetically diverse reductive dehalogenase-homologous genes in deep subseafloor sedimentary metagenomes.</title>
        <authorList>
            <person name="Kawai M."/>
            <person name="Futagami T."/>
            <person name="Toyoda A."/>
            <person name="Takaki Y."/>
            <person name="Nishi S."/>
            <person name="Hori S."/>
            <person name="Arai W."/>
            <person name="Tsubouchi T."/>
            <person name="Morono Y."/>
            <person name="Uchiyama I."/>
            <person name="Ito T."/>
            <person name="Fujiyama A."/>
            <person name="Inagaki F."/>
            <person name="Takami H."/>
        </authorList>
    </citation>
    <scope>NUCLEOTIDE SEQUENCE</scope>
    <source>
        <strain evidence="6">Expedition CK06-06</strain>
    </source>
</reference>
<name>X0SVD2_9ZZZZ</name>
<dbReference type="Pfam" id="PF25967">
    <property type="entry name" value="RND-MFP_C"/>
    <property type="match status" value="1"/>
</dbReference>
<dbReference type="PANTHER" id="PTHR32347">
    <property type="entry name" value="EFFLUX SYSTEM COMPONENT YKNX-RELATED"/>
    <property type="match status" value="1"/>
</dbReference>
<proteinExistence type="predicted"/>
<evidence type="ECO:0000259" key="5">
    <source>
        <dbReference type="Pfam" id="PF25967"/>
    </source>
</evidence>
<gene>
    <name evidence="6" type="ORF">S01H1_07109</name>
</gene>
<accession>X0SVD2</accession>
<dbReference type="InterPro" id="IPR050465">
    <property type="entry name" value="UPF0194_transport"/>
</dbReference>
<dbReference type="Gene3D" id="2.40.420.20">
    <property type="match status" value="1"/>
</dbReference>
<evidence type="ECO:0000256" key="3">
    <source>
        <dbReference type="SAM" id="Coils"/>
    </source>
</evidence>
<sequence>FITQVNVEGGDEVYKGTVVAQVADPDKFEADILVSEMDIFQVKMRGEATVQIDAMSSLSLPATVTHISPTATITSGVVNYTVKVELESLEALTQEWQQARQEAMQDIASGELPEHLKQAIEEGQITQEQAEEMMKQMQQWEGGQQGQVLTALPEDFQLREGLTVTVSVIVDERSDVLLVPNGAIISQGGQSYVQVVSPDEVTEERLIQTGISNWQYTEVTEGLTEGEKVVVPQGTAVTTSATQRPPRGMIPGMGGHP</sequence>
<feature type="domain" description="Multidrug resistance protein MdtA-like C-terminal permuted SH3" evidence="5">
    <location>
        <begin position="175"/>
        <end position="231"/>
    </location>
</feature>
<evidence type="ECO:0000256" key="4">
    <source>
        <dbReference type="SAM" id="MobiDB-lite"/>
    </source>
</evidence>
<dbReference type="GO" id="GO:0030313">
    <property type="term" value="C:cell envelope"/>
    <property type="evidence" value="ECO:0007669"/>
    <property type="project" value="UniProtKB-SubCell"/>
</dbReference>
<evidence type="ECO:0000313" key="6">
    <source>
        <dbReference type="EMBL" id="GAF85143.1"/>
    </source>
</evidence>
<dbReference type="EMBL" id="BARS01003667">
    <property type="protein sequence ID" value="GAF85143.1"/>
    <property type="molecule type" value="Genomic_DNA"/>
</dbReference>
<comment type="subcellular location">
    <subcellularLocation>
        <location evidence="1">Cell envelope</location>
    </subcellularLocation>
</comment>
<feature type="non-terminal residue" evidence="6">
    <location>
        <position position="1"/>
    </location>
</feature>
<dbReference type="AlphaFoldDB" id="X0SVD2"/>
<dbReference type="Gene3D" id="2.40.30.170">
    <property type="match status" value="1"/>
</dbReference>
<comment type="caution">
    <text evidence="6">The sequence shown here is derived from an EMBL/GenBank/DDBJ whole genome shotgun (WGS) entry which is preliminary data.</text>
</comment>
<keyword evidence="2 3" id="KW-0175">Coiled coil</keyword>
<dbReference type="InterPro" id="IPR058627">
    <property type="entry name" value="MdtA-like_C"/>
</dbReference>
<feature type="coiled-coil region" evidence="3">
    <location>
        <begin position="86"/>
        <end position="136"/>
    </location>
</feature>
<evidence type="ECO:0000256" key="2">
    <source>
        <dbReference type="ARBA" id="ARBA00023054"/>
    </source>
</evidence>
<organism evidence="6">
    <name type="scientific">marine sediment metagenome</name>
    <dbReference type="NCBI Taxonomy" id="412755"/>
    <lineage>
        <taxon>unclassified sequences</taxon>
        <taxon>metagenomes</taxon>
        <taxon>ecological metagenomes</taxon>
    </lineage>
</organism>
<feature type="region of interest" description="Disordered" evidence="4">
    <location>
        <begin position="238"/>
        <end position="257"/>
    </location>
</feature>